<accession>A0A8K0GHI1</accession>
<comment type="caution">
    <text evidence="1">The sequence shown here is derived from an EMBL/GenBank/DDBJ whole genome shotgun (WGS) entry which is preliminary data.</text>
</comment>
<protein>
    <submittedName>
        <fullName evidence="1">Uncharacterized protein</fullName>
    </submittedName>
</protein>
<gene>
    <name evidence="1" type="ORF">ILUMI_06128</name>
</gene>
<dbReference type="OrthoDB" id="5987525at2759"/>
<evidence type="ECO:0000313" key="2">
    <source>
        <dbReference type="Proteomes" id="UP000801492"/>
    </source>
</evidence>
<sequence length="152" mass="17657">MESKVLNPILSKGDINLETAEQICRSSEATKRQAKDLQGEKVDVIRSEQKYMRDTRGYGKNINREREKTKDKYDCLKCGRQHSRGKCFAFGKRTPNVMLGNLQLQDEEFGKQNVGNYLRRISSKTFQQECFVKLETCEDCNHNSDKHIIITF</sequence>
<evidence type="ECO:0000313" key="1">
    <source>
        <dbReference type="EMBL" id="KAF2900059.1"/>
    </source>
</evidence>
<proteinExistence type="predicted"/>
<organism evidence="1 2">
    <name type="scientific">Ignelater luminosus</name>
    <name type="common">Cucubano</name>
    <name type="synonym">Pyrophorus luminosus</name>
    <dbReference type="NCBI Taxonomy" id="2038154"/>
    <lineage>
        <taxon>Eukaryota</taxon>
        <taxon>Metazoa</taxon>
        <taxon>Ecdysozoa</taxon>
        <taxon>Arthropoda</taxon>
        <taxon>Hexapoda</taxon>
        <taxon>Insecta</taxon>
        <taxon>Pterygota</taxon>
        <taxon>Neoptera</taxon>
        <taxon>Endopterygota</taxon>
        <taxon>Coleoptera</taxon>
        <taxon>Polyphaga</taxon>
        <taxon>Elateriformia</taxon>
        <taxon>Elateroidea</taxon>
        <taxon>Elateridae</taxon>
        <taxon>Agrypninae</taxon>
        <taxon>Pyrophorini</taxon>
        <taxon>Ignelater</taxon>
    </lineage>
</organism>
<dbReference type="Proteomes" id="UP000801492">
    <property type="component" value="Unassembled WGS sequence"/>
</dbReference>
<reference evidence="1" key="1">
    <citation type="submission" date="2019-08" db="EMBL/GenBank/DDBJ databases">
        <title>The genome of the North American firefly Photinus pyralis.</title>
        <authorList>
            <consortium name="Photinus pyralis genome working group"/>
            <person name="Fallon T.R."/>
            <person name="Sander Lower S.E."/>
            <person name="Weng J.-K."/>
        </authorList>
    </citation>
    <scope>NUCLEOTIDE SEQUENCE</scope>
    <source>
        <strain evidence="1">TRF0915ILg1</strain>
        <tissue evidence="1">Whole body</tissue>
    </source>
</reference>
<dbReference type="EMBL" id="VTPC01002430">
    <property type="protein sequence ID" value="KAF2900059.1"/>
    <property type="molecule type" value="Genomic_DNA"/>
</dbReference>
<dbReference type="AlphaFoldDB" id="A0A8K0GHI1"/>
<name>A0A8K0GHI1_IGNLU</name>
<keyword evidence="2" id="KW-1185">Reference proteome</keyword>